<dbReference type="PANTHER" id="PTHR32089">
    <property type="entry name" value="METHYL-ACCEPTING CHEMOTAXIS PROTEIN MCPB"/>
    <property type="match status" value="1"/>
</dbReference>
<dbReference type="RefSeq" id="WP_227177487.1">
    <property type="nucleotide sequence ID" value="NZ_JAJBZT010000001.1"/>
</dbReference>
<dbReference type="CDD" id="cd19411">
    <property type="entry name" value="MCP2201-like_sensor"/>
    <property type="match status" value="1"/>
</dbReference>
<dbReference type="PANTHER" id="PTHR32089:SF112">
    <property type="entry name" value="LYSOZYME-LIKE PROTEIN-RELATED"/>
    <property type="match status" value="1"/>
</dbReference>
<evidence type="ECO:0000256" key="2">
    <source>
        <dbReference type="ARBA" id="ARBA00029447"/>
    </source>
</evidence>
<reference evidence="7" key="1">
    <citation type="submission" date="2021-10" db="EMBL/GenBank/DDBJ databases">
        <title>The complete genome sequence of Leeia sp. TBRC 13508.</title>
        <authorList>
            <person name="Charoenyingcharoen P."/>
            <person name="Yukphan P."/>
        </authorList>
    </citation>
    <scope>NUCLEOTIDE SEQUENCE</scope>
    <source>
        <strain evidence="7">TBRC 13508</strain>
    </source>
</reference>
<evidence type="ECO:0000256" key="1">
    <source>
        <dbReference type="ARBA" id="ARBA00023224"/>
    </source>
</evidence>
<keyword evidence="4" id="KW-1133">Transmembrane helix</keyword>
<dbReference type="InterPro" id="IPR003660">
    <property type="entry name" value="HAMP_dom"/>
</dbReference>
<feature type="domain" description="Methyl-accepting transducer" evidence="5">
    <location>
        <begin position="266"/>
        <end position="502"/>
    </location>
</feature>
<dbReference type="PRINTS" id="PR00260">
    <property type="entry name" value="CHEMTRNSDUCR"/>
</dbReference>
<dbReference type="InterPro" id="IPR004089">
    <property type="entry name" value="MCPsignal_dom"/>
</dbReference>
<evidence type="ECO:0000313" key="8">
    <source>
        <dbReference type="Proteomes" id="UP001165395"/>
    </source>
</evidence>
<keyword evidence="4" id="KW-0472">Membrane</keyword>
<keyword evidence="4" id="KW-0812">Transmembrane</keyword>
<comment type="similarity">
    <text evidence="2">Belongs to the methyl-accepting chemotaxis (MCP) protein family.</text>
</comment>
<dbReference type="EMBL" id="JAJBZT010000001">
    <property type="protein sequence ID" value="MCB6182074.1"/>
    <property type="molecule type" value="Genomic_DNA"/>
</dbReference>
<dbReference type="CDD" id="cd11386">
    <property type="entry name" value="MCP_signal"/>
    <property type="match status" value="1"/>
</dbReference>
<dbReference type="Proteomes" id="UP001165395">
    <property type="component" value="Unassembled WGS sequence"/>
</dbReference>
<evidence type="ECO:0000313" key="7">
    <source>
        <dbReference type="EMBL" id="MCB6182074.1"/>
    </source>
</evidence>
<dbReference type="PROSITE" id="PS50885">
    <property type="entry name" value="HAMP"/>
    <property type="match status" value="1"/>
</dbReference>
<name>A0ABS8D1K9_9NEIS</name>
<feature type="domain" description="HAMP" evidence="6">
    <location>
        <begin position="208"/>
        <end position="261"/>
    </location>
</feature>
<dbReference type="InterPro" id="IPR047347">
    <property type="entry name" value="YvaQ-like_sensor"/>
</dbReference>
<dbReference type="Gene3D" id="1.10.287.950">
    <property type="entry name" value="Methyl-accepting chemotaxis protein"/>
    <property type="match status" value="1"/>
</dbReference>
<proteinExistence type="inferred from homology"/>
<gene>
    <name evidence="7" type="ORF">LIN78_00695</name>
</gene>
<dbReference type="PROSITE" id="PS50111">
    <property type="entry name" value="CHEMOTAXIS_TRANSDUC_2"/>
    <property type="match status" value="1"/>
</dbReference>
<dbReference type="InterPro" id="IPR004090">
    <property type="entry name" value="Chemotax_Me-accpt_rcpt"/>
</dbReference>
<dbReference type="Pfam" id="PF00672">
    <property type="entry name" value="HAMP"/>
    <property type="match status" value="1"/>
</dbReference>
<dbReference type="Pfam" id="PF00015">
    <property type="entry name" value="MCPsignal"/>
    <property type="match status" value="1"/>
</dbReference>
<protein>
    <submittedName>
        <fullName evidence="7">Methyl-accepting chemotaxis protein</fullName>
    </submittedName>
</protein>
<organism evidence="7 8">
    <name type="scientific">Leeia speluncae</name>
    <dbReference type="NCBI Taxonomy" id="2884804"/>
    <lineage>
        <taxon>Bacteria</taxon>
        <taxon>Pseudomonadati</taxon>
        <taxon>Pseudomonadota</taxon>
        <taxon>Betaproteobacteria</taxon>
        <taxon>Neisseriales</taxon>
        <taxon>Leeiaceae</taxon>
        <taxon>Leeia</taxon>
    </lineage>
</organism>
<keyword evidence="1 3" id="KW-0807">Transducer</keyword>
<evidence type="ECO:0000256" key="4">
    <source>
        <dbReference type="SAM" id="Phobius"/>
    </source>
</evidence>
<dbReference type="InterPro" id="IPR024478">
    <property type="entry name" value="HlyB_4HB_MCP"/>
</dbReference>
<evidence type="ECO:0000259" key="6">
    <source>
        <dbReference type="PROSITE" id="PS50885"/>
    </source>
</evidence>
<dbReference type="SMART" id="SM00283">
    <property type="entry name" value="MA"/>
    <property type="match status" value="1"/>
</dbReference>
<dbReference type="Pfam" id="PF12729">
    <property type="entry name" value="4HB_MCP_1"/>
    <property type="match status" value="1"/>
</dbReference>
<comment type="caution">
    <text evidence="7">The sequence shown here is derived from an EMBL/GenBank/DDBJ whole genome shotgun (WGS) entry which is preliminary data.</text>
</comment>
<dbReference type="SUPFAM" id="SSF58104">
    <property type="entry name" value="Methyl-accepting chemotaxis protein (MCP) signaling domain"/>
    <property type="match status" value="1"/>
</dbReference>
<keyword evidence="8" id="KW-1185">Reference proteome</keyword>
<evidence type="ECO:0000256" key="3">
    <source>
        <dbReference type="PROSITE-ProRule" id="PRU00284"/>
    </source>
</evidence>
<evidence type="ECO:0000259" key="5">
    <source>
        <dbReference type="PROSITE" id="PS50111"/>
    </source>
</evidence>
<dbReference type="SMART" id="SM00304">
    <property type="entry name" value="HAMP"/>
    <property type="match status" value="2"/>
</dbReference>
<sequence length="538" mass="58014">MRIATRTIFTFGISLGLLLLVGIAGVVSAYKIEHLLIEFSDNTVPSLVTLEEAKAELLTVRTNILSHIMTEDAAKKSAFEANIKTANDQLDKHLNFYKDSLISNTDDEKLIKADMQTVNDYRAVLEQVLAKSKANDQAGAKEIAANVAPPKIKAVIGALNEHIEFNKKLAETNKAVAIYDANFTILMIAIGVVFAFVLTLYFAYRLYRIITQGLKTLQSTVSNVSSSLDFTLRAKSDSQDEVGETVESLNRLLSHMQKNLGEILEGARSVANNARQMRDTANQVSVSSNTQSEASANVAATVEEMTVSINHVSEQAESSLSLARNAGDQAQKGSRTISSTVSDIKQIAMTVTDTAGSIRALEEQSVQIGQVVSVIKEVAEQTNLLALNAAIEAARAGEQGRGFAVVADEVRKLAERTRTSTQEIASTIETMKHHSQHAAEQMEATVEIVNSSVSRADTADAAIQAIGHSAMSTADTVEDIASAIKEQSVASNNIAVNIERIAQMTEEASAAAEETAATASMLDELANNQIRILQQYRL</sequence>
<feature type="transmembrane region" description="Helical" evidence="4">
    <location>
        <begin position="183"/>
        <end position="204"/>
    </location>
</feature>
<accession>A0ABS8D1K9</accession>